<dbReference type="Proteomes" id="UP000567826">
    <property type="component" value="Unassembled WGS sequence"/>
</dbReference>
<name>A0A7L2H052_NYCGR</name>
<protein>
    <submittedName>
        <fullName evidence="2">CCD81 protein</fullName>
    </submittedName>
</protein>
<dbReference type="OrthoDB" id="125906at2759"/>
<feature type="non-terminal residue" evidence="2">
    <location>
        <position position="126"/>
    </location>
</feature>
<organism evidence="2 3">
    <name type="scientific">Nyctibius grandis</name>
    <name type="common">Great potoo</name>
    <dbReference type="NCBI Taxonomy" id="48427"/>
    <lineage>
        <taxon>Eukaryota</taxon>
        <taxon>Metazoa</taxon>
        <taxon>Chordata</taxon>
        <taxon>Craniata</taxon>
        <taxon>Vertebrata</taxon>
        <taxon>Euteleostomi</taxon>
        <taxon>Archelosauria</taxon>
        <taxon>Archosauria</taxon>
        <taxon>Dinosauria</taxon>
        <taxon>Saurischia</taxon>
        <taxon>Theropoda</taxon>
        <taxon>Coelurosauria</taxon>
        <taxon>Aves</taxon>
        <taxon>Neognathae</taxon>
        <taxon>Neoaves</taxon>
        <taxon>Strisores</taxon>
        <taxon>Caprimulgiformes</taxon>
        <taxon>Nyctibiidae</taxon>
        <taxon>Nyctibius</taxon>
    </lineage>
</organism>
<dbReference type="GO" id="GO:0005815">
    <property type="term" value="C:microtubule organizing center"/>
    <property type="evidence" value="ECO:0007669"/>
    <property type="project" value="TreeGrafter"/>
</dbReference>
<comment type="caution">
    <text evidence="2">The sequence shown here is derived from an EMBL/GenBank/DDBJ whole genome shotgun (WGS) entry which is preliminary data.</text>
</comment>
<proteinExistence type="predicted"/>
<accession>A0A7L2H052</accession>
<feature type="non-terminal residue" evidence="2">
    <location>
        <position position="1"/>
    </location>
</feature>
<evidence type="ECO:0000313" key="3">
    <source>
        <dbReference type="Proteomes" id="UP000567826"/>
    </source>
</evidence>
<evidence type="ECO:0000313" key="2">
    <source>
        <dbReference type="EMBL" id="NXQ92717.1"/>
    </source>
</evidence>
<feature type="domain" description="CCDC81 HU" evidence="1">
    <location>
        <begin position="33"/>
        <end position="104"/>
    </location>
</feature>
<reference evidence="2 3" key="1">
    <citation type="submission" date="2019-09" db="EMBL/GenBank/DDBJ databases">
        <title>Bird 10,000 Genomes (B10K) Project - Family phase.</title>
        <authorList>
            <person name="Zhang G."/>
        </authorList>
    </citation>
    <scope>NUCLEOTIDE SEQUENCE [LARGE SCALE GENOMIC DNA]</scope>
    <source>
        <strain evidence="2">B10K-DU-001-56</strain>
        <tissue evidence="2">Muscle</tissue>
    </source>
</reference>
<sequence>AFCLGAAGTFFESAQLLSELQSSSSFPDEMKKVSVNYKNIQSDIPYSEEVVKNCMQETLKFFYLILRNREDTEFIFKDVGTLAIRGTDVTMAFCEGFLLILNKSTYVVEKLLTVSFSFFQCYLGWV</sequence>
<dbReference type="InterPro" id="IPR040673">
    <property type="entry name" value="CCDC81_HU_dom_2"/>
</dbReference>
<evidence type="ECO:0000259" key="1">
    <source>
        <dbReference type="Pfam" id="PF18289"/>
    </source>
</evidence>
<dbReference type="InterPro" id="IPR026295">
    <property type="entry name" value="CCD81"/>
</dbReference>
<gene>
    <name evidence="2" type="primary">Ccdc81_3</name>
    <name evidence="2" type="ORF">NYCGRA_R15181</name>
</gene>
<dbReference type="Pfam" id="PF18289">
    <property type="entry name" value="HU-CCDC81_euk_2"/>
    <property type="match status" value="1"/>
</dbReference>
<keyword evidence="3" id="KW-1185">Reference proteome</keyword>
<dbReference type="PANTHER" id="PTHR14362">
    <property type="entry name" value="COILED-COIL DOMAIN-CONTAINING PROTEIN 81"/>
    <property type="match status" value="1"/>
</dbReference>
<dbReference type="EMBL" id="VWYG01053495">
    <property type="protein sequence ID" value="NXQ92717.1"/>
    <property type="molecule type" value="Genomic_DNA"/>
</dbReference>
<dbReference type="AlphaFoldDB" id="A0A7L2H052"/>
<dbReference type="PANTHER" id="PTHR14362:SF2">
    <property type="entry name" value="COILED-COIL DOMAIN-CONTAINING PROTEIN 81"/>
    <property type="match status" value="1"/>
</dbReference>